<dbReference type="InterPro" id="IPR005182">
    <property type="entry name" value="YdbS-like_PH"/>
</dbReference>
<evidence type="ECO:0000256" key="1">
    <source>
        <dbReference type="SAM" id="Phobius"/>
    </source>
</evidence>
<feature type="domain" description="YdbS-like PH" evidence="2">
    <location>
        <begin position="76"/>
        <end position="152"/>
    </location>
</feature>
<gene>
    <name evidence="3" type="ORF">LPB3_08920</name>
</gene>
<feature type="transmembrane region" description="Helical" evidence="1">
    <location>
        <begin position="232"/>
        <end position="261"/>
    </location>
</feature>
<dbReference type="OrthoDB" id="1049931at2"/>
<dbReference type="AlphaFoldDB" id="A0A1B8TXP0"/>
<dbReference type="EMBL" id="LSFM01000022">
    <property type="protein sequence ID" value="OBY64491.1"/>
    <property type="molecule type" value="Genomic_DNA"/>
</dbReference>
<feature type="domain" description="YdbS-like PH" evidence="2">
    <location>
        <begin position="417"/>
        <end position="489"/>
    </location>
</feature>
<dbReference type="PANTHER" id="PTHR34473:SF2">
    <property type="entry name" value="UPF0699 TRANSMEMBRANE PROTEIN YDBT"/>
    <property type="match status" value="1"/>
</dbReference>
<keyword evidence="1" id="KW-0472">Membrane</keyword>
<proteinExistence type="predicted"/>
<sequence>MNNLFDFSTFSRQSTKGILVIYIAHLYKFLKLTWILVFLIVKDFTKITNKVDAIYIYAGVAFFLIFFLVRTYLIFKNFQFKIESEHFILKQGILKKTNTAIPFHRIQNINFKQNIVQQIIGVFEVSIETAGSSTTEISIKALSLKKATALKEVISKNTKLSEAEVIEEQHTKPLVRIGVKELFKVSLTENHLQNLLIFFAIVIGLLQQLQQVTDSLGKTELIDGFIEENTNAISASIFLVIILLLLLTVVALVSSFVRVFLVHFNLTAYLKEDAFEINQGLFTKKSIILKKQKIQNITISTNPLKRLIGISFITFKQAVSGKLNNKKKDKLIRIVGCKKEQVEIIKASLFEPSEVENNEKKFPENYYKRRIFIFTFLFLIVSYTIAYLVFSNFEIFYSTIVIIPIVVFLILKKVKKRFYKISDEMLLVGKGLLETHVTYLEIFKVQNIKMQQTIFQKRSNVADLILQTASGKIKIPCIDFQEAINIYNHTLYKVETTKTSWM</sequence>
<evidence type="ECO:0000259" key="2">
    <source>
        <dbReference type="Pfam" id="PF03703"/>
    </source>
</evidence>
<organism evidence="3 4">
    <name type="scientific">Polaribacter vadi</name>
    <dbReference type="NCBI Taxonomy" id="1774273"/>
    <lineage>
        <taxon>Bacteria</taxon>
        <taxon>Pseudomonadati</taxon>
        <taxon>Bacteroidota</taxon>
        <taxon>Flavobacteriia</taxon>
        <taxon>Flavobacteriales</taxon>
        <taxon>Flavobacteriaceae</taxon>
    </lineage>
</organism>
<keyword evidence="4" id="KW-1185">Reference proteome</keyword>
<reference evidence="4" key="1">
    <citation type="submission" date="2016-02" db="EMBL/GenBank/DDBJ databases">
        <authorList>
            <person name="Shin S.-K."/>
            <person name="Yi H."/>
            <person name="Kim E."/>
        </authorList>
    </citation>
    <scope>NUCLEOTIDE SEQUENCE [LARGE SCALE GENOMIC DNA]</scope>
    <source>
        <strain evidence="4">LPB0003</strain>
    </source>
</reference>
<keyword evidence="1" id="KW-0812">Transmembrane</keyword>
<dbReference type="RefSeq" id="WP_065319237.1">
    <property type="nucleotide sequence ID" value="NZ_CP017477.1"/>
</dbReference>
<dbReference type="PIRSF" id="PIRSF026631">
    <property type="entry name" value="UCP026631"/>
    <property type="match status" value="1"/>
</dbReference>
<feature type="domain" description="YdbS-like PH" evidence="2">
    <location>
        <begin position="270"/>
        <end position="343"/>
    </location>
</feature>
<feature type="transmembrane region" description="Helical" evidence="1">
    <location>
        <begin position="395"/>
        <end position="411"/>
    </location>
</feature>
<comment type="caution">
    <text evidence="3">The sequence shown here is derived from an EMBL/GenBank/DDBJ whole genome shotgun (WGS) entry which is preliminary data.</text>
</comment>
<keyword evidence="1" id="KW-1133">Transmembrane helix</keyword>
<feature type="transmembrane region" description="Helical" evidence="1">
    <location>
        <begin position="192"/>
        <end position="212"/>
    </location>
</feature>
<dbReference type="Pfam" id="PF03703">
    <property type="entry name" value="bPH_2"/>
    <property type="match status" value="3"/>
</dbReference>
<dbReference type="Proteomes" id="UP000092584">
    <property type="component" value="Unassembled WGS sequence"/>
</dbReference>
<accession>A0A1B8TXP0</accession>
<feature type="transmembrane region" description="Helical" evidence="1">
    <location>
        <begin position="20"/>
        <end position="41"/>
    </location>
</feature>
<dbReference type="STRING" id="1774273.LPB03_03575"/>
<feature type="transmembrane region" description="Helical" evidence="1">
    <location>
        <begin position="371"/>
        <end position="389"/>
    </location>
</feature>
<evidence type="ECO:0000313" key="4">
    <source>
        <dbReference type="Proteomes" id="UP000092584"/>
    </source>
</evidence>
<dbReference type="PANTHER" id="PTHR34473">
    <property type="entry name" value="UPF0699 TRANSMEMBRANE PROTEIN YDBS"/>
    <property type="match status" value="1"/>
</dbReference>
<evidence type="ECO:0000313" key="3">
    <source>
        <dbReference type="EMBL" id="OBY64491.1"/>
    </source>
</evidence>
<dbReference type="InterPro" id="IPR014529">
    <property type="entry name" value="UCP026631"/>
</dbReference>
<protein>
    <recommendedName>
        <fullName evidence="2">YdbS-like PH domain-containing protein</fullName>
    </recommendedName>
</protein>
<dbReference type="KEGG" id="pob:LPB03_03575"/>
<name>A0A1B8TXP0_9FLAO</name>
<feature type="transmembrane region" description="Helical" evidence="1">
    <location>
        <begin position="53"/>
        <end position="75"/>
    </location>
</feature>